<organism evidence="1 2">
    <name type="scientific">Compostimonas suwonensis</name>
    <dbReference type="NCBI Taxonomy" id="1048394"/>
    <lineage>
        <taxon>Bacteria</taxon>
        <taxon>Bacillati</taxon>
        <taxon>Actinomycetota</taxon>
        <taxon>Actinomycetes</taxon>
        <taxon>Micrococcales</taxon>
        <taxon>Microbacteriaceae</taxon>
        <taxon>Compostimonas</taxon>
    </lineage>
</organism>
<dbReference type="RefSeq" id="WP_157802895.1">
    <property type="nucleotide sequence ID" value="NZ_PGFB01000003.1"/>
</dbReference>
<comment type="caution">
    <text evidence="1">The sequence shown here is derived from an EMBL/GenBank/DDBJ whole genome shotgun (WGS) entry which is preliminary data.</text>
</comment>
<dbReference type="Proteomes" id="UP000230161">
    <property type="component" value="Unassembled WGS sequence"/>
</dbReference>
<dbReference type="OrthoDB" id="3748032at2"/>
<name>A0A2M9BVW8_9MICO</name>
<keyword evidence="2" id="KW-1185">Reference proteome</keyword>
<gene>
    <name evidence="1" type="ORF">CLV54_1891</name>
</gene>
<protein>
    <submittedName>
        <fullName evidence="1">Uncharacterized protein</fullName>
    </submittedName>
</protein>
<proteinExistence type="predicted"/>
<dbReference type="EMBL" id="PGFB01000003">
    <property type="protein sequence ID" value="PJJ62098.1"/>
    <property type="molecule type" value="Genomic_DNA"/>
</dbReference>
<dbReference type="AlphaFoldDB" id="A0A2M9BVW8"/>
<evidence type="ECO:0000313" key="2">
    <source>
        <dbReference type="Proteomes" id="UP000230161"/>
    </source>
</evidence>
<accession>A0A2M9BVW8</accession>
<sequence length="297" mass="31538">MTILQRALTPARVRGYLGLGVDQVAGYTVVAADVAWATTPATLIEAHGLGFPGTPFHPGAPSIEVLRFETPPFARLLEATGANSAEGRERTGGLLVDHPPFTGTGFAATPDHLVPLWWLDAARLPAGAEIWRVHSDGREELLAVYTDVSAGWSPVVAMTGQTHSLPSDVLGGFGSWRGSSCLVDTLPDGAAVVASFTEIPGSGMTLGPRGVWSRTVAAIELTEPHGVRLTAVWRGAPFLVTHRWRQDDGLWARLFFLGRDAFEAEALGLEKVDAGVYEASVPIDQLGDIRAAELTTA</sequence>
<reference evidence="1 2" key="1">
    <citation type="submission" date="2017-11" db="EMBL/GenBank/DDBJ databases">
        <title>Genomic Encyclopedia of Archaeal and Bacterial Type Strains, Phase II (KMG-II): From Individual Species to Whole Genera.</title>
        <authorList>
            <person name="Goeker M."/>
        </authorList>
    </citation>
    <scope>NUCLEOTIDE SEQUENCE [LARGE SCALE GENOMIC DNA]</scope>
    <source>
        <strain evidence="1 2">DSM 25625</strain>
    </source>
</reference>
<evidence type="ECO:0000313" key="1">
    <source>
        <dbReference type="EMBL" id="PJJ62098.1"/>
    </source>
</evidence>